<feature type="transmembrane region" description="Helical" evidence="7">
    <location>
        <begin position="144"/>
        <end position="166"/>
    </location>
</feature>
<sequence length="296" mass="33157">MLKRWKKSSTEDKVIDTLIALFSIVFIFMTIYPFYYIIVVSFNEGVDASLGGLYWFPRKFTLENYKDFFNDIKWLKGLGISLSTTIIGTTVSVLFTVLVSYALSFKDLIHKKLYMTIIIICMYFSGGIIPYYTLLKQLGLVNNYLVYIIPGALNTFLILIGTNFFADIPGSLRESAKLDGAGEMTVFTKIILPISKPFLATCVLFIGVNKWNNWYDCTFFIQSKDLRNLAYLMMQVINSTQVSASAAAAGVSVTSTTTTLSVQTAAMVVATVPILCIYPFLQKYFVTGMMVGSVKE</sequence>
<dbReference type="GO" id="GO:0055085">
    <property type="term" value="P:transmembrane transport"/>
    <property type="evidence" value="ECO:0007669"/>
    <property type="project" value="InterPro"/>
</dbReference>
<keyword evidence="4 7" id="KW-0812">Transmembrane</keyword>
<gene>
    <name evidence="9" type="primary">lacG_2</name>
    <name evidence="9" type="ORF">RSSSTS7063_03316</name>
</gene>
<keyword evidence="2" id="KW-0813">Transport</keyword>
<proteinExistence type="predicted"/>
<keyword evidence="6 7" id="KW-0472">Membrane</keyword>
<dbReference type="PANTHER" id="PTHR43744">
    <property type="entry name" value="ABC TRANSPORTER PERMEASE PROTEIN MG189-RELATED-RELATED"/>
    <property type="match status" value="1"/>
</dbReference>
<organism evidence="9 10">
    <name type="scientific">Blautia luti</name>
    <dbReference type="NCBI Taxonomy" id="89014"/>
    <lineage>
        <taxon>Bacteria</taxon>
        <taxon>Bacillati</taxon>
        <taxon>Bacillota</taxon>
        <taxon>Clostridia</taxon>
        <taxon>Lachnospirales</taxon>
        <taxon>Lachnospiraceae</taxon>
        <taxon>Blautia</taxon>
    </lineage>
</organism>
<evidence type="ECO:0000256" key="1">
    <source>
        <dbReference type="ARBA" id="ARBA00004651"/>
    </source>
</evidence>
<dbReference type="EMBL" id="CABHNW010000076">
    <property type="protein sequence ID" value="VUX38480.1"/>
    <property type="molecule type" value="Genomic_DNA"/>
</dbReference>
<feature type="transmembrane region" description="Helical" evidence="7">
    <location>
        <begin position="260"/>
        <end position="281"/>
    </location>
</feature>
<dbReference type="CDD" id="cd06261">
    <property type="entry name" value="TM_PBP2"/>
    <property type="match status" value="1"/>
</dbReference>
<dbReference type="PROSITE" id="PS50928">
    <property type="entry name" value="ABC_TM1"/>
    <property type="match status" value="1"/>
</dbReference>
<name>A0A564W1K5_9FIRM</name>
<feature type="domain" description="ABC transmembrane type-1" evidence="8">
    <location>
        <begin position="78"/>
        <end position="264"/>
    </location>
</feature>
<reference evidence="9 10" key="1">
    <citation type="submission" date="2019-07" db="EMBL/GenBank/DDBJ databases">
        <authorList>
            <person name="Hibberd C M."/>
            <person name="Gehrig L. J."/>
            <person name="Chang H.-W."/>
            <person name="Venkatesh S."/>
        </authorList>
    </citation>
    <scope>NUCLEOTIDE SEQUENCE [LARGE SCALE GENOMIC DNA]</scope>
    <source>
        <strain evidence="9">Blautia_luti_SSTS_Bg7063</strain>
    </source>
</reference>
<dbReference type="PANTHER" id="PTHR43744:SF9">
    <property type="entry name" value="POLYGALACTURONAN_RHAMNOGALACTURONAN TRANSPORT SYSTEM PERMEASE PROTEIN YTCP"/>
    <property type="match status" value="1"/>
</dbReference>
<dbReference type="InterPro" id="IPR000515">
    <property type="entry name" value="MetI-like"/>
</dbReference>
<protein>
    <submittedName>
        <fullName evidence="9">Lactose transport system permease protein LacG</fullName>
    </submittedName>
</protein>
<feature type="transmembrane region" description="Helical" evidence="7">
    <location>
        <begin position="77"/>
        <end position="101"/>
    </location>
</feature>
<dbReference type="RefSeq" id="WP_144093791.1">
    <property type="nucleotide sequence ID" value="NZ_CABHMX010000001.1"/>
</dbReference>
<comment type="subcellular location">
    <subcellularLocation>
        <location evidence="1">Cell membrane</location>
        <topology evidence="1">Multi-pass membrane protein</topology>
    </subcellularLocation>
</comment>
<accession>A0A564W1K5</accession>
<keyword evidence="10" id="KW-1185">Reference proteome</keyword>
<dbReference type="GO" id="GO:0005886">
    <property type="term" value="C:plasma membrane"/>
    <property type="evidence" value="ECO:0007669"/>
    <property type="project" value="UniProtKB-SubCell"/>
</dbReference>
<evidence type="ECO:0000256" key="3">
    <source>
        <dbReference type="ARBA" id="ARBA00022475"/>
    </source>
</evidence>
<evidence type="ECO:0000259" key="8">
    <source>
        <dbReference type="PROSITE" id="PS50928"/>
    </source>
</evidence>
<dbReference type="Proteomes" id="UP000408482">
    <property type="component" value="Unassembled WGS sequence"/>
</dbReference>
<feature type="transmembrane region" description="Helical" evidence="7">
    <location>
        <begin position="186"/>
        <end position="208"/>
    </location>
</feature>
<keyword evidence="5 7" id="KW-1133">Transmembrane helix</keyword>
<evidence type="ECO:0000313" key="9">
    <source>
        <dbReference type="EMBL" id="VUX38480.1"/>
    </source>
</evidence>
<evidence type="ECO:0000256" key="7">
    <source>
        <dbReference type="SAM" id="Phobius"/>
    </source>
</evidence>
<dbReference type="Gene3D" id="1.10.3720.10">
    <property type="entry name" value="MetI-like"/>
    <property type="match status" value="1"/>
</dbReference>
<evidence type="ECO:0000256" key="4">
    <source>
        <dbReference type="ARBA" id="ARBA00022692"/>
    </source>
</evidence>
<keyword evidence="3" id="KW-1003">Cell membrane</keyword>
<dbReference type="AlphaFoldDB" id="A0A564W1K5"/>
<evidence type="ECO:0000256" key="5">
    <source>
        <dbReference type="ARBA" id="ARBA00022989"/>
    </source>
</evidence>
<feature type="transmembrane region" description="Helical" evidence="7">
    <location>
        <begin position="113"/>
        <end position="132"/>
    </location>
</feature>
<evidence type="ECO:0000256" key="6">
    <source>
        <dbReference type="ARBA" id="ARBA00023136"/>
    </source>
</evidence>
<dbReference type="SUPFAM" id="SSF161098">
    <property type="entry name" value="MetI-like"/>
    <property type="match status" value="1"/>
</dbReference>
<evidence type="ECO:0000313" key="10">
    <source>
        <dbReference type="Proteomes" id="UP000408482"/>
    </source>
</evidence>
<dbReference type="InterPro" id="IPR035906">
    <property type="entry name" value="MetI-like_sf"/>
</dbReference>
<evidence type="ECO:0000256" key="2">
    <source>
        <dbReference type="ARBA" id="ARBA00022448"/>
    </source>
</evidence>